<feature type="compositionally biased region" description="Basic and acidic residues" evidence="1">
    <location>
        <begin position="252"/>
        <end position="272"/>
    </location>
</feature>
<dbReference type="OrthoDB" id="3232130at2759"/>
<evidence type="ECO:0000313" key="4">
    <source>
        <dbReference type="Proteomes" id="UP000029665"/>
    </source>
</evidence>
<comment type="caution">
    <text evidence="3">The sequence shown here is derived from an EMBL/GenBank/DDBJ whole genome shotgun (WGS) entry which is preliminary data.</text>
</comment>
<dbReference type="OMA" id="IRQFAYK"/>
<keyword evidence="2" id="KW-0812">Transmembrane</keyword>
<evidence type="ECO:0000313" key="3">
    <source>
        <dbReference type="EMBL" id="CDO75606.1"/>
    </source>
</evidence>
<keyword evidence="2" id="KW-0472">Membrane</keyword>
<dbReference type="AlphaFoldDB" id="A0A060SN33"/>
<dbReference type="EMBL" id="CCBP010000280">
    <property type="protein sequence ID" value="CDO75606.1"/>
    <property type="molecule type" value="Genomic_DNA"/>
</dbReference>
<feature type="region of interest" description="Disordered" evidence="1">
    <location>
        <begin position="1"/>
        <end position="31"/>
    </location>
</feature>
<feature type="transmembrane region" description="Helical" evidence="2">
    <location>
        <begin position="37"/>
        <end position="59"/>
    </location>
</feature>
<reference evidence="3" key="1">
    <citation type="submission" date="2014-01" db="EMBL/GenBank/DDBJ databases">
        <title>The genome of the white-rot fungus Pycnoporus cinnabarinus: a basidiomycete model with a versatile arsenal for lignocellulosic biomass breakdown.</title>
        <authorList>
            <person name="Levasseur A."/>
            <person name="Lomascolo A."/>
            <person name="Ruiz-Duenas F.J."/>
            <person name="Uzan E."/>
            <person name="Piumi F."/>
            <person name="Kues U."/>
            <person name="Ram A.F.J."/>
            <person name="Murat C."/>
            <person name="Haon M."/>
            <person name="Benoit I."/>
            <person name="Arfi Y."/>
            <person name="Chevret D."/>
            <person name="Drula E."/>
            <person name="Kwon M.J."/>
            <person name="Gouret P."/>
            <person name="Lesage-Meessen L."/>
            <person name="Lombard V."/>
            <person name="Mariette J."/>
            <person name="Noirot C."/>
            <person name="Park J."/>
            <person name="Patyshakuliyeva A."/>
            <person name="Wieneger R.A.B."/>
            <person name="Wosten H.A.B."/>
            <person name="Martin F."/>
            <person name="Coutinho P.M."/>
            <person name="de Vries R."/>
            <person name="Martinez A.T."/>
            <person name="Klopp C."/>
            <person name="Pontarotti P."/>
            <person name="Henrissat B."/>
            <person name="Record E."/>
        </authorList>
    </citation>
    <scope>NUCLEOTIDE SEQUENCE [LARGE SCALE GENOMIC DNA]</scope>
    <source>
        <strain evidence="3">BRFM137</strain>
    </source>
</reference>
<evidence type="ECO:0000256" key="1">
    <source>
        <dbReference type="SAM" id="MobiDB-lite"/>
    </source>
</evidence>
<keyword evidence="4" id="KW-1185">Reference proteome</keyword>
<organism evidence="3 4">
    <name type="scientific">Pycnoporus cinnabarinus</name>
    <name type="common">Cinnabar-red polypore</name>
    <name type="synonym">Trametes cinnabarina</name>
    <dbReference type="NCBI Taxonomy" id="5643"/>
    <lineage>
        <taxon>Eukaryota</taxon>
        <taxon>Fungi</taxon>
        <taxon>Dikarya</taxon>
        <taxon>Basidiomycota</taxon>
        <taxon>Agaricomycotina</taxon>
        <taxon>Agaricomycetes</taxon>
        <taxon>Polyporales</taxon>
        <taxon>Polyporaceae</taxon>
        <taxon>Trametes</taxon>
    </lineage>
</organism>
<protein>
    <submittedName>
        <fullName evidence="3">Uncharacterized protein</fullName>
    </submittedName>
</protein>
<feature type="region of interest" description="Disordered" evidence="1">
    <location>
        <begin position="235"/>
        <end position="272"/>
    </location>
</feature>
<feature type="compositionally biased region" description="Polar residues" evidence="1">
    <location>
        <begin position="12"/>
        <end position="31"/>
    </location>
</feature>
<proteinExistence type="predicted"/>
<gene>
    <name evidence="3" type="ORF">BN946_scf184858.g46</name>
</gene>
<dbReference type="HOGENOM" id="CLU_1023565_0_0_1"/>
<dbReference type="Proteomes" id="UP000029665">
    <property type="component" value="Unassembled WGS sequence"/>
</dbReference>
<keyword evidence="2" id="KW-1133">Transmembrane helix</keyword>
<evidence type="ECO:0000256" key="2">
    <source>
        <dbReference type="SAM" id="Phobius"/>
    </source>
</evidence>
<name>A0A060SN33_PYCCI</name>
<sequence>MAMPAQREQASREVQPTDTMNSITSPSDASSSVGRSLIRTIVVFSAVVAPVAFVPYILVRQRLLRHDARLAHMHALNARLANELKAARGDIAKFAKEAAERSDAALQKTRTGLAELRDAVGAEGQDVRQHVSSEVSKESRKLSGLLTSARKVAEEREGTRRAWEEEMRGNMSILLQENLASRTQFAAELKELGQSLADTAAFIQEVEMRQGWPPRPADGRGIERTRRLAQRLQDFAAAMETQQSATPPRRYTSHEACNDPYDGKDEGENKTQ</sequence>
<accession>A0A060SN33</accession>